<sequence length="29" mass="3608">MRFFRIINIINSFCFVFIFFGSDLKIQYK</sequence>
<accession>A0A1D3L855</accession>
<proteinExistence type="predicted"/>
<organism evidence="2 3">
    <name type="scientific">Plasmodium berghei</name>
    <dbReference type="NCBI Taxonomy" id="5821"/>
    <lineage>
        <taxon>Eukaryota</taxon>
        <taxon>Sar</taxon>
        <taxon>Alveolata</taxon>
        <taxon>Apicomplexa</taxon>
        <taxon>Aconoidasida</taxon>
        <taxon>Haemosporida</taxon>
        <taxon>Plasmodiidae</taxon>
        <taxon>Plasmodium</taxon>
        <taxon>Plasmodium (Vinckeia)</taxon>
    </lineage>
</organism>
<evidence type="ECO:0000256" key="1">
    <source>
        <dbReference type="SAM" id="Phobius"/>
    </source>
</evidence>
<dbReference type="AlphaFoldDB" id="A0A1D3L855"/>
<dbReference type="EMBL" id="FMII01000249">
    <property type="protein sequence ID" value="SCL85859.1"/>
    <property type="molecule type" value="Genomic_DNA"/>
</dbReference>
<reference evidence="2 3" key="1">
    <citation type="submission" date="2016-08" db="EMBL/GenBank/DDBJ databases">
        <authorList>
            <consortium name="Pathogen Informatics"/>
        </authorList>
    </citation>
    <scope>NUCLEOTIDE SEQUENCE [LARGE SCALE GENOMIC DNA]</scope>
    <source>
        <strain evidence="2 3">SP11 Antwerpcl1</strain>
    </source>
</reference>
<dbReference type="Proteomes" id="UP000219860">
    <property type="component" value="Unassembled WGS sequence"/>
</dbReference>
<evidence type="ECO:0000313" key="3">
    <source>
        <dbReference type="Proteomes" id="UP000219860"/>
    </source>
</evidence>
<keyword evidence="1" id="KW-0812">Transmembrane</keyword>
<keyword evidence="1" id="KW-0472">Membrane</keyword>
<feature type="transmembrane region" description="Helical" evidence="1">
    <location>
        <begin position="6"/>
        <end position="24"/>
    </location>
</feature>
<evidence type="ECO:0000313" key="2">
    <source>
        <dbReference type="EMBL" id="SCL85859.1"/>
    </source>
</evidence>
<name>A0A1D3L855_PLABE</name>
<keyword evidence="1" id="KW-1133">Transmembrane helix</keyword>
<gene>
    <name evidence="2" type="ORF">PBSP11A_000513100</name>
</gene>
<protein>
    <submittedName>
        <fullName evidence="2">Uncharacterized protein</fullName>
    </submittedName>
</protein>